<feature type="compositionally biased region" description="Pro residues" evidence="1">
    <location>
        <begin position="1"/>
        <end position="13"/>
    </location>
</feature>
<dbReference type="GO" id="GO:1990351">
    <property type="term" value="C:transporter complex"/>
    <property type="evidence" value="ECO:0007669"/>
    <property type="project" value="TreeGrafter"/>
</dbReference>
<sequence>MPFIPPADLPPPALVQTVSTATPDEATPRSDPSDRAATSSHQGRPDPAAFSAPEALTRPVQFSDIASVIRATDVPSLAASATQAQFLQAEPISAPLGLEEASAPPSQRNFASIRAPWVSQLGDRDAAPDAENVPNPPPPDQAPQTDTNSDEDEVVEGDDPESSTTLDEEEDGPVYPRAATPERDWSNGAVVDGALLTPTQPTNRPPTPLNLTADYQEFEPQTQVLTAQGDVVLRLGNGILRADRLWANLANRFVVVDGDVLFTRGEQVIEADRGEYNLIQGAGSLFDARGTLFIPSAGSDLAGDLTPGTTDPDILAADPINNVEGTGNLSFGTGLTVPSSASGLPQPTAGGAVRRFRFEAAQLDFDAEGWYAQEISLTNDPFSPPELEFRGNSATLTRLTDLQDELYIENARLVFDQSFTVPLLRDRILLTRGEQSANPLFVTFGYDGTDRDGLFVERSFEVYRAGSWRAFITPQVLVQRLLAGEDPPPEDESFLSNLGLEADVVGLLGPRTSVRFNASFSGLDLQNLEDRLRSSVRVRQLLGRHVLNLEYSYRDRLFNGSLGFQNVQSNLGAVLVSPSFRIGDTGITFSYQVAAQYITADTDRLELVNSTTPPFRASLGRFQGSVAIGRSFDLWRGEALPATPEEGLRFTSTPRVPNIRLALFGRGTYTYYTSDDTQDDLSASVRLSGEFGHFSRDFFDSTVFNVTYTRSFVSDAATSPFFFDRNVDSNRLSGGIIQQLYGPFRLGFQTSVNLDTGEIINTDYVFEYNRRTYGLFLRYSPTRSAGFLGFRINEFDWAGRAPRFGGADIREVEGGVLQ</sequence>
<evidence type="ECO:0000313" key="2">
    <source>
        <dbReference type="EMBL" id="RZM75455.1"/>
    </source>
</evidence>
<name>A0A4Q7E2P0_9CYAN</name>
<dbReference type="InterPro" id="IPR022244">
    <property type="entry name" value="DUF3769"/>
</dbReference>
<accession>A0A4Q7E2P0</accession>
<organism evidence="2 3">
    <name type="scientific">Leptolyngbya iicbica LK</name>
    <dbReference type="NCBI Taxonomy" id="2294035"/>
    <lineage>
        <taxon>Bacteria</taxon>
        <taxon>Bacillati</taxon>
        <taxon>Cyanobacteriota</taxon>
        <taxon>Cyanophyceae</taxon>
        <taxon>Leptolyngbyales</taxon>
        <taxon>Leptolyngbyaceae</taxon>
        <taxon>Leptolyngbya group</taxon>
        <taxon>Leptolyngbya</taxon>
        <taxon>Leptolyngbya iicbica</taxon>
    </lineage>
</organism>
<dbReference type="AlphaFoldDB" id="A0A4Q7E2P0"/>
<reference evidence="2 3" key="1">
    <citation type="submission" date="2018-11" db="EMBL/GenBank/DDBJ databases">
        <title>Whole genome sequencing of an environmental sample.</title>
        <authorList>
            <person name="Sarangi A.N."/>
            <person name="Singh D."/>
            <person name="Tripathy S."/>
        </authorList>
    </citation>
    <scope>NUCLEOTIDE SEQUENCE [LARGE SCALE GENOMIC DNA]</scope>
    <source>
        <strain evidence="2 3">Lakshadweep</strain>
    </source>
</reference>
<dbReference type="InterPro" id="IPR050218">
    <property type="entry name" value="LptD"/>
</dbReference>
<dbReference type="Proteomes" id="UP000292459">
    <property type="component" value="Unassembled WGS sequence"/>
</dbReference>
<dbReference type="PANTHER" id="PTHR30189">
    <property type="entry name" value="LPS-ASSEMBLY PROTEIN"/>
    <property type="match status" value="1"/>
</dbReference>
<feature type="compositionally biased region" description="Acidic residues" evidence="1">
    <location>
        <begin position="148"/>
        <end position="172"/>
    </location>
</feature>
<dbReference type="EMBL" id="QVFV01000008">
    <property type="protein sequence ID" value="RZM75455.1"/>
    <property type="molecule type" value="Genomic_DNA"/>
</dbReference>
<protein>
    <submittedName>
        <fullName evidence="2">DUF3769 domain-containing protein</fullName>
    </submittedName>
</protein>
<evidence type="ECO:0000256" key="1">
    <source>
        <dbReference type="SAM" id="MobiDB-lite"/>
    </source>
</evidence>
<gene>
    <name evidence="2" type="ORF">DYY88_21215</name>
</gene>
<dbReference type="Pfam" id="PF12600">
    <property type="entry name" value="DUF3769"/>
    <property type="match status" value="1"/>
</dbReference>
<comment type="caution">
    <text evidence="2">The sequence shown here is derived from an EMBL/GenBank/DDBJ whole genome shotgun (WGS) entry which is preliminary data.</text>
</comment>
<proteinExistence type="predicted"/>
<dbReference type="OrthoDB" id="441598at2"/>
<dbReference type="GO" id="GO:0009279">
    <property type="term" value="C:cell outer membrane"/>
    <property type="evidence" value="ECO:0007669"/>
    <property type="project" value="TreeGrafter"/>
</dbReference>
<feature type="region of interest" description="Disordered" evidence="1">
    <location>
        <begin position="124"/>
        <end position="188"/>
    </location>
</feature>
<dbReference type="RefSeq" id="WP_052456679.1">
    <property type="nucleotide sequence ID" value="NZ_QVFV01000008.1"/>
</dbReference>
<feature type="region of interest" description="Disordered" evidence="1">
    <location>
        <begin position="1"/>
        <end position="57"/>
    </location>
</feature>
<dbReference type="Gene3D" id="2.60.450.10">
    <property type="entry name" value="Lipopolysaccharide (LPS) transport protein A like domain"/>
    <property type="match status" value="1"/>
</dbReference>
<dbReference type="PANTHER" id="PTHR30189:SF1">
    <property type="entry name" value="LPS-ASSEMBLY PROTEIN LPTD"/>
    <property type="match status" value="1"/>
</dbReference>
<evidence type="ECO:0000313" key="3">
    <source>
        <dbReference type="Proteomes" id="UP000292459"/>
    </source>
</evidence>
<keyword evidence="3" id="KW-1185">Reference proteome</keyword>